<protein>
    <recommendedName>
        <fullName evidence="2">TIR domain-containing protein</fullName>
    </recommendedName>
</protein>
<feature type="domain" description="TIR" evidence="2">
    <location>
        <begin position="15"/>
        <end position="141"/>
    </location>
</feature>
<dbReference type="EMBL" id="CP016793">
    <property type="protein sequence ID" value="ANZ40067.1"/>
    <property type="molecule type" value="Genomic_DNA"/>
</dbReference>
<dbReference type="AlphaFoldDB" id="A0A1B2HQS7"/>
<dbReference type="STRING" id="1586287.BBK82_32540"/>
<dbReference type="RefSeq" id="WP_065918408.1">
    <property type="nucleotide sequence ID" value="NZ_CP016793.1"/>
</dbReference>
<dbReference type="GO" id="GO:0007165">
    <property type="term" value="P:signal transduction"/>
    <property type="evidence" value="ECO:0007669"/>
    <property type="project" value="InterPro"/>
</dbReference>
<dbReference type="InterPro" id="IPR000157">
    <property type="entry name" value="TIR_dom"/>
</dbReference>
<dbReference type="Pfam" id="PF13676">
    <property type="entry name" value="TIR_2"/>
    <property type="match status" value="1"/>
</dbReference>
<organism evidence="3 4">
    <name type="scientific">Lentzea guizhouensis</name>
    <dbReference type="NCBI Taxonomy" id="1586287"/>
    <lineage>
        <taxon>Bacteria</taxon>
        <taxon>Bacillati</taxon>
        <taxon>Actinomycetota</taxon>
        <taxon>Actinomycetes</taxon>
        <taxon>Pseudonocardiales</taxon>
        <taxon>Pseudonocardiaceae</taxon>
        <taxon>Lentzea</taxon>
    </lineage>
</organism>
<dbReference type="Proteomes" id="UP000093053">
    <property type="component" value="Chromosome"/>
</dbReference>
<name>A0A1B2HQS7_9PSEU</name>
<dbReference type="KEGG" id="led:BBK82_32540"/>
<dbReference type="Gene3D" id="3.40.50.10140">
    <property type="entry name" value="Toll/interleukin-1 receptor homology (TIR) domain"/>
    <property type="match status" value="1"/>
</dbReference>
<evidence type="ECO:0000313" key="3">
    <source>
        <dbReference type="EMBL" id="ANZ40067.1"/>
    </source>
</evidence>
<evidence type="ECO:0000259" key="2">
    <source>
        <dbReference type="Pfam" id="PF13676"/>
    </source>
</evidence>
<dbReference type="OrthoDB" id="7776223at2"/>
<keyword evidence="4" id="KW-1185">Reference proteome</keyword>
<dbReference type="SUPFAM" id="SSF52200">
    <property type="entry name" value="Toll/Interleukin receptor TIR domain"/>
    <property type="match status" value="1"/>
</dbReference>
<sequence length="415" mass="45555">MDVARGREDDAETLVFINYRSGDNPSAAGFLHAALSTRFGPESIFLDYESIPLGREFPAVLEERVRRSAVLLVVVGERWLDDELGGRLVHDPQDWVRKEILIAFEHGVPVVPVLFGEARIVPERLPEELSELPRLQAFKVGNQSQGQDMAALADRLVRDFPRLGECTGRQVRTVAECRDPVALGVHAAMEHPGGLVPPYVPRHVDASVRTALREGRHVLLVGDSTAGKSRTAYEAMRVELPGHVLVAPADAAELATELAGLTGTRTPHVLWLDDLHRYLGAGVLTARSVAELTGTVVVIATIGRRTTRSTPPTWSAKRCGTRIAGAAWCPRRRCWNCSRRCRWTAGGRSGNCATPRNWTTRGCSRPRRTATGTASPSTSPPGRSWCRSGATGGRREWHHGDQLWWPRRSTCSGRG</sequence>
<dbReference type="InterPro" id="IPR035897">
    <property type="entry name" value="Toll_tir_struct_dom_sf"/>
</dbReference>
<feature type="region of interest" description="Disordered" evidence="1">
    <location>
        <begin position="362"/>
        <end position="398"/>
    </location>
</feature>
<evidence type="ECO:0000256" key="1">
    <source>
        <dbReference type="SAM" id="MobiDB-lite"/>
    </source>
</evidence>
<proteinExistence type="predicted"/>
<feature type="compositionally biased region" description="Low complexity" evidence="1">
    <location>
        <begin position="369"/>
        <end position="384"/>
    </location>
</feature>
<reference evidence="3 4" key="1">
    <citation type="submission" date="2016-07" db="EMBL/GenBank/DDBJ databases">
        <title>Complete genome sequence of the Lentzea guizhouensis DHS C013.</title>
        <authorList>
            <person name="Cao C."/>
        </authorList>
    </citation>
    <scope>NUCLEOTIDE SEQUENCE [LARGE SCALE GENOMIC DNA]</scope>
    <source>
        <strain evidence="3 4">DHS C013</strain>
    </source>
</reference>
<evidence type="ECO:0000313" key="4">
    <source>
        <dbReference type="Proteomes" id="UP000093053"/>
    </source>
</evidence>
<gene>
    <name evidence="3" type="ORF">BBK82_32540</name>
</gene>
<accession>A0A1B2HQS7</accession>